<dbReference type="AlphaFoldDB" id="I4EJN8"/>
<feature type="region of interest" description="Disordered" evidence="1">
    <location>
        <begin position="55"/>
        <end position="80"/>
    </location>
</feature>
<evidence type="ECO:0000313" key="2">
    <source>
        <dbReference type="EMBL" id="CCF84900.1"/>
    </source>
</evidence>
<organism evidence="2 3">
    <name type="scientific">Nitrolancea hollandica Lb</name>
    <dbReference type="NCBI Taxonomy" id="1129897"/>
    <lineage>
        <taxon>Bacteria</taxon>
        <taxon>Pseudomonadati</taxon>
        <taxon>Thermomicrobiota</taxon>
        <taxon>Thermomicrobia</taxon>
        <taxon>Sphaerobacterales</taxon>
        <taxon>Sphaerobacterineae</taxon>
        <taxon>Sphaerobacteraceae</taxon>
        <taxon>Nitrolancea</taxon>
    </lineage>
</organism>
<evidence type="ECO:0000313" key="3">
    <source>
        <dbReference type="Proteomes" id="UP000004221"/>
    </source>
</evidence>
<feature type="region of interest" description="Disordered" evidence="1">
    <location>
        <begin position="1"/>
        <end position="42"/>
    </location>
</feature>
<reference evidence="2 3" key="1">
    <citation type="journal article" date="2012" name="ISME J.">
        <title>Nitrification expanded: discovery, physiology and genomics of a nitrite-oxidizing bacterium from the phylum Chloroflexi.</title>
        <authorList>
            <person name="Sorokin D.Y."/>
            <person name="Lucker S."/>
            <person name="Vejmelkova D."/>
            <person name="Kostrikina N.A."/>
            <person name="Kleerebezem R."/>
            <person name="Rijpstra W.I."/>
            <person name="Damste J.S."/>
            <person name="Le Paslier D."/>
            <person name="Muyzer G."/>
            <person name="Wagner M."/>
            <person name="van Loosdrecht M.C."/>
            <person name="Daims H."/>
        </authorList>
    </citation>
    <scope>NUCLEOTIDE SEQUENCE [LARGE SCALE GENOMIC DNA]</scope>
    <source>
        <strain evidence="3">none</strain>
    </source>
</reference>
<gene>
    <name evidence="2" type="ORF">NITHO_4170002</name>
</gene>
<keyword evidence="3" id="KW-1185">Reference proteome</keyword>
<proteinExistence type="predicted"/>
<sequence length="80" mass="8514">MEQHGVLNETRERQPRQPHAGKERARAARGTPSKGDDVTPRPVLLLVAGLDYSRLSRSGGGRQAAPAPDLVVGVPLAAPR</sequence>
<comment type="caution">
    <text evidence="2">The sequence shown here is derived from an EMBL/GenBank/DDBJ whole genome shotgun (WGS) entry which is preliminary data.</text>
</comment>
<evidence type="ECO:0000256" key="1">
    <source>
        <dbReference type="SAM" id="MobiDB-lite"/>
    </source>
</evidence>
<dbReference type="Proteomes" id="UP000004221">
    <property type="component" value="Unassembled WGS sequence"/>
</dbReference>
<protein>
    <submittedName>
        <fullName evidence="2">Uncharacterized protein</fullName>
    </submittedName>
</protein>
<dbReference type="EMBL" id="CAGS01000354">
    <property type="protein sequence ID" value="CCF84900.1"/>
    <property type="molecule type" value="Genomic_DNA"/>
</dbReference>
<accession>I4EJN8</accession>
<feature type="compositionally biased region" description="Basic and acidic residues" evidence="1">
    <location>
        <begin position="1"/>
        <end position="26"/>
    </location>
</feature>
<name>I4EJN8_9BACT</name>